<gene>
    <name evidence="1" type="ordered locus">RB9520</name>
</gene>
<dbReference type="InterPro" id="IPR045748">
    <property type="entry name" value="DcaP"/>
</dbReference>
<dbReference type="EnsemblBacteria" id="CAD76312">
    <property type="protein sequence ID" value="CAD76312"/>
    <property type="gene ID" value="RB9520"/>
</dbReference>
<dbReference type="SUPFAM" id="SSF56935">
    <property type="entry name" value="Porins"/>
    <property type="match status" value="1"/>
</dbReference>
<proteinExistence type="predicted"/>
<dbReference type="Pfam" id="PF19577">
    <property type="entry name" value="DcaP"/>
    <property type="match status" value="1"/>
</dbReference>
<dbReference type="AlphaFoldDB" id="Q7ULG5"/>
<protein>
    <recommendedName>
        <fullName evidence="3">Porin</fullName>
    </recommendedName>
</protein>
<evidence type="ECO:0008006" key="3">
    <source>
        <dbReference type="Google" id="ProtNLM"/>
    </source>
</evidence>
<dbReference type="OrthoDB" id="207797at2"/>
<dbReference type="Proteomes" id="UP000001025">
    <property type="component" value="Chromosome"/>
</dbReference>
<name>Q7ULG5_RHOBA</name>
<evidence type="ECO:0000313" key="2">
    <source>
        <dbReference type="Proteomes" id="UP000001025"/>
    </source>
</evidence>
<dbReference type="STRING" id="243090.RB9520"/>
<organism evidence="1 2">
    <name type="scientific">Rhodopirellula baltica (strain DSM 10527 / NCIMB 13988 / SH1)</name>
    <dbReference type="NCBI Taxonomy" id="243090"/>
    <lineage>
        <taxon>Bacteria</taxon>
        <taxon>Pseudomonadati</taxon>
        <taxon>Planctomycetota</taxon>
        <taxon>Planctomycetia</taxon>
        <taxon>Pirellulales</taxon>
        <taxon>Pirellulaceae</taxon>
        <taxon>Rhodopirellula</taxon>
    </lineage>
</organism>
<evidence type="ECO:0000313" key="1">
    <source>
        <dbReference type="EMBL" id="CAD76312.1"/>
    </source>
</evidence>
<sequence>MAKALDSGESFKFANADDEINIDSKAAAQKFCRDGGLLYESVGASWCPVDRWQLRGIHPNRRCMSSSFNPKTIFELAFGRLLFLLISLGLLSSPLNAEDSFASLLRLAEQDQMEDPLLLTQFTEFSESLDAIESPVTEVLQELDEGLLERSVRQSFTSDSFDRSRGEQQQNNFTAFPDFDRGIVVYGEEAALKIGGFVKADFISDFDPIDSVDSFDTSEIPVGAADRKNARFHARSSRLSFDTRWKVQQEVVRAFVEADFFGGEDGSNGSLRLRHAYGTMGYFTAGQTWTTFTHPSAVPQTLDFEGAVSNVNRRQGLVRLDLPLGESGWSWAVSLEDPRIEIDIPIGVTGEGRTETPDVITHVKLERDRGDFQAAFVIRELGFQPVGDPVLTDTAWGLNFTGSAKFLEDTRVYSQITFGEGIGSYRGSPDVVSTGPNTAEILPMFGWMIGLKHVWNERLTSNLTYSELTLDPIAGQAGTNLRSTNYLAVNLIHNPIDRVFIGIEYLYGNRENQNRNQADATRLQMTFGFYLP</sequence>
<dbReference type="KEGG" id="rba:RB9520"/>
<dbReference type="HOGENOM" id="CLU_511781_0_0_0"/>
<reference evidence="1 2" key="1">
    <citation type="journal article" date="2003" name="Proc. Natl. Acad. Sci. U.S.A.">
        <title>Complete genome sequence of the marine planctomycete Pirellula sp. strain 1.</title>
        <authorList>
            <person name="Gloeckner F.O."/>
            <person name="Kube M."/>
            <person name="Bauer M."/>
            <person name="Teeling H."/>
            <person name="Lombardot T."/>
            <person name="Ludwig W."/>
            <person name="Gade D."/>
            <person name="Beck A."/>
            <person name="Borzym K."/>
            <person name="Heitmann K."/>
            <person name="Rabus R."/>
            <person name="Schlesner H."/>
            <person name="Amann R."/>
            <person name="Reinhardt R."/>
        </authorList>
    </citation>
    <scope>NUCLEOTIDE SEQUENCE [LARGE SCALE GENOMIC DNA]</scope>
    <source>
        <strain evidence="2">DSM 10527 / NCIMB 13988 / SH1</strain>
    </source>
</reference>
<dbReference type="EMBL" id="BX294149">
    <property type="protein sequence ID" value="CAD76312.1"/>
    <property type="molecule type" value="Genomic_DNA"/>
</dbReference>
<dbReference type="InParanoid" id="Q7ULG5"/>
<keyword evidence="2" id="KW-1185">Reference proteome</keyword>
<dbReference type="eggNOG" id="COG2911">
    <property type="taxonomic scope" value="Bacteria"/>
</dbReference>
<dbReference type="PATRIC" id="fig|243090.15.peg.4566"/>
<accession>Q7ULG5</accession>